<dbReference type="Pfam" id="PF13508">
    <property type="entry name" value="Acetyltransf_7"/>
    <property type="match status" value="1"/>
</dbReference>
<dbReference type="GO" id="GO:0016746">
    <property type="term" value="F:acyltransferase activity"/>
    <property type="evidence" value="ECO:0007669"/>
    <property type="project" value="UniProtKB-KW"/>
</dbReference>
<dbReference type="PROSITE" id="PS51186">
    <property type="entry name" value="GNAT"/>
    <property type="match status" value="1"/>
</dbReference>
<keyword evidence="2 4" id="KW-0012">Acyltransferase</keyword>
<dbReference type="SUPFAM" id="SSF55729">
    <property type="entry name" value="Acyl-CoA N-acyltransferases (Nat)"/>
    <property type="match status" value="1"/>
</dbReference>
<dbReference type="EMBL" id="JAVDWE010000025">
    <property type="protein sequence ID" value="MDR7097417.1"/>
    <property type="molecule type" value="Genomic_DNA"/>
</dbReference>
<dbReference type="InterPro" id="IPR016181">
    <property type="entry name" value="Acyl_CoA_acyltransferase"/>
</dbReference>
<evidence type="ECO:0000259" key="3">
    <source>
        <dbReference type="PROSITE" id="PS51186"/>
    </source>
</evidence>
<sequence>MNIHPASAEYLASVQALLRKGHLPYVDLTDAHMADFLLASDAGGTLKGCVGLERFGTAGLLRSLAVEASTRGTGVGQLLLNRLLAHASATGLLQVYLLTTTAETFFTSRGFTPCSRANAPADMQRSAEFASLCPASATCLFLDLSSS</sequence>
<protein>
    <submittedName>
        <fullName evidence="4">Amino-acid N-acetyltransferase</fullName>
        <ecNumber evidence="4">2.3.1.1</ecNumber>
    </submittedName>
</protein>
<name>A0ABU1VJ08_9BURK</name>
<dbReference type="Gene3D" id="3.40.630.30">
    <property type="match status" value="1"/>
</dbReference>
<evidence type="ECO:0000256" key="1">
    <source>
        <dbReference type="ARBA" id="ARBA00022679"/>
    </source>
</evidence>
<organism evidence="4 5">
    <name type="scientific">Hydrogenophaga laconesensis</name>
    <dbReference type="NCBI Taxonomy" id="1805971"/>
    <lineage>
        <taxon>Bacteria</taxon>
        <taxon>Pseudomonadati</taxon>
        <taxon>Pseudomonadota</taxon>
        <taxon>Betaproteobacteria</taxon>
        <taxon>Burkholderiales</taxon>
        <taxon>Comamonadaceae</taxon>
        <taxon>Hydrogenophaga</taxon>
    </lineage>
</organism>
<dbReference type="NCBIfam" id="NF040501">
    <property type="entry name" value="resist_ArsN2"/>
    <property type="match status" value="1"/>
</dbReference>
<proteinExistence type="predicted"/>
<evidence type="ECO:0000313" key="5">
    <source>
        <dbReference type="Proteomes" id="UP001265550"/>
    </source>
</evidence>
<gene>
    <name evidence="4" type="ORF">J2X09_005192</name>
</gene>
<keyword evidence="5" id="KW-1185">Reference proteome</keyword>
<dbReference type="CDD" id="cd04301">
    <property type="entry name" value="NAT_SF"/>
    <property type="match status" value="1"/>
</dbReference>
<feature type="domain" description="N-acetyltransferase" evidence="3">
    <location>
        <begin position="1"/>
        <end position="128"/>
    </location>
</feature>
<dbReference type="EC" id="2.3.1.1" evidence="4"/>
<dbReference type="InterPro" id="IPR000182">
    <property type="entry name" value="GNAT_dom"/>
</dbReference>
<dbReference type="Proteomes" id="UP001265550">
    <property type="component" value="Unassembled WGS sequence"/>
</dbReference>
<dbReference type="InterPro" id="IPR050832">
    <property type="entry name" value="Bact_Acetyltransf"/>
</dbReference>
<evidence type="ECO:0000313" key="4">
    <source>
        <dbReference type="EMBL" id="MDR7097417.1"/>
    </source>
</evidence>
<reference evidence="4 5" key="1">
    <citation type="submission" date="2023-07" db="EMBL/GenBank/DDBJ databases">
        <title>Sorghum-associated microbial communities from plants grown in Nebraska, USA.</title>
        <authorList>
            <person name="Schachtman D."/>
        </authorList>
    </citation>
    <scope>NUCLEOTIDE SEQUENCE [LARGE SCALE GENOMIC DNA]</scope>
    <source>
        <strain evidence="4 5">BE240</strain>
    </source>
</reference>
<keyword evidence="1 4" id="KW-0808">Transferase</keyword>
<accession>A0ABU1VJ08</accession>
<dbReference type="RefSeq" id="WP_204735794.1">
    <property type="nucleotide sequence ID" value="NZ_JAVDWE010000025.1"/>
</dbReference>
<evidence type="ECO:0000256" key="2">
    <source>
        <dbReference type="ARBA" id="ARBA00023315"/>
    </source>
</evidence>
<comment type="caution">
    <text evidence="4">The sequence shown here is derived from an EMBL/GenBank/DDBJ whole genome shotgun (WGS) entry which is preliminary data.</text>
</comment>
<dbReference type="PANTHER" id="PTHR43877">
    <property type="entry name" value="AMINOALKYLPHOSPHONATE N-ACETYLTRANSFERASE-RELATED-RELATED"/>
    <property type="match status" value="1"/>
</dbReference>